<keyword evidence="2" id="KW-1185">Reference proteome</keyword>
<name>A0A0C2TAJ1_AMAMK</name>
<proteinExistence type="predicted"/>
<reference evidence="1 2" key="1">
    <citation type="submission" date="2014-04" db="EMBL/GenBank/DDBJ databases">
        <title>Evolutionary Origins and Diversification of the Mycorrhizal Mutualists.</title>
        <authorList>
            <consortium name="DOE Joint Genome Institute"/>
            <consortium name="Mycorrhizal Genomics Consortium"/>
            <person name="Kohler A."/>
            <person name="Kuo A."/>
            <person name="Nagy L.G."/>
            <person name="Floudas D."/>
            <person name="Copeland A."/>
            <person name="Barry K.W."/>
            <person name="Cichocki N."/>
            <person name="Veneault-Fourrey C."/>
            <person name="LaButti K."/>
            <person name="Lindquist E.A."/>
            <person name="Lipzen A."/>
            <person name="Lundell T."/>
            <person name="Morin E."/>
            <person name="Murat C."/>
            <person name="Riley R."/>
            <person name="Ohm R."/>
            <person name="Sun H."/>
            <person name="Tunlid A."/>
            <person name="Henrissat B."/>
            <person name="Grigoriev I.V."/>
            <person name="Hibbett D.S."/>
            <person name="Martin F."/>
        </authorList>
    </citation>
    <scope>NUCLEOTIDE SEQUENCE [LARGE SCALE GENOMIC DNA]</scope>
    <source>
        <strain evidence="1 2">Koide BX008</strain>
    </source>
</reference>
<accession>A0A0C2TAJ1</accession>
<dbReference type="InParanoid" id="A0A0C2TAJ1"/>
<protein>
    <submittedName>
        <fullName evidence="1">Uncharacterized protein</fullName>
    </submittedName>
</protein>
<dbReference type="Proteomes" id="UP000054549">
    <property type="component" value="Unassembled WGS sequence"/>
</dbReference>
<evidence type="ECO:0000313" key="1">
    <source>
        <dbReference type="EMBL" id="KIL63734.1"/>
    </source>
</evidence>
<organism evidence="1 2">
    <name type="scientific">Amanita muscaria (strain Koide BX008)</name>
    <dbReference type="NCBI Taxonomy" id="946122"/>
    <lineage>
        <taxon>Eukaryota</taxon>
        <taxon>Fungi</taxon>
        <taxon>Dikarya</taxon>
        <taxon>Basidiomycota</taxon>
        <taxon>Agaricomycotina</taxon>
        <taxon>Agaricomycetes</taxon>
        <taxon>Agaricomycetidae</taxon>
        <taxon>Agaricales</taxon>
        <taxon>Pluteineae</taxon>
        <taxon>Amanitaceae</taxon>
        <taxon>Amanita</taxon>
    </lineage>
</organism>
<gene>
    <name evidence="1" type="ORF">M378DRAFT_164183</name>
</gene>
<dbReference type="AlphaFoldDB" id="A0A0C2TAJ1"/>
<sequence>MPPLPDFGGNLTFIDIDCHRSLCDSPPDWSSYSSHYTSVVLKFPHPASSVASR</sequence>
<dbReference type="HOGENOM" id="CLU_3068154_0_0_1"/>
<dbReference type="EMBL" id="KN818256">
    <property type="protein sequence ID" value="KIL63734.1"/>
    <property type="molecule type" value="Genomic_DNA"/>
</dbReference>
<evidence type="ECO:0000313" key="2">
    <source>
        <dbReference type="Proteomes" id="UP000054549"/>
    </source>
</evidence>